<dbReference type="Gene3D" id="3.40.50.720">
    <property type="entry name" value="NAD(P)-binding Rossmann-like Domain"/>
    <property type="match status" value="1"/>
</dbReference>
<dbReference type="Pfam" id="PF13561">
    <property type="entry name" value="adh_short_C2"/>
    <property type="match status" value="1"/>
</dbReference>
<gene>
    <name evidence="4" type="ORF">C7212DRAFT_367024</name>
</gene>
<dbReference type="InterPro" id="IPR002347">
    <property type="entry name" value="SDR_fam"/>
</dbReference>
<dbReference type="OrthoDB" id="47007at2759"/>
<dbReference type="SUPFAM" id="SSF51735">
    <property type="entry name" value="NAD(P)-binding Rossmann-fold domains"/>
    <property type="match status" value="1"/>
</dbReference>
<dbReference type="GO" id="GO:0016616">
    <property type="term" value="F:oxidoreductase activity, acting on the CH-OH group of donors, NAD or NADP as acceptor"/>
    <property type="evidence" value="ECO:0007669"/>
    <property type="project" value="TreeGrafter"/>
</dbReference>
<name>A0A317SCC5_9PEZI</name>
<protein>
    <submittedName>
        <fullName evidence="4">NAD(P)-binding protein</fullName>
    </submittedName>
</protein>
<dbReference type="InterPro" id="IPR036291">
    <property type="entry name" value="NAD(P)-bd_dom_sf"/>
</dbReference>
<dbReference type="PRINTS" id="PR00080">
    <property type="entry name" value="SDRFAMILY"/>
</dbReference>
<evidence type="ECO:0000313" key="5">
    <source>
        <dbReference type="Proteomes" id="UP000246991"/>
    </source>
</evidence>
<keyword evidence="2" id="KW-0521">NADP</keyword>
<keyword evidence="5" id="KW-1185">Reference proteome</keyword>
<accession>A0A317SCC5</accession>
<comment type="similarity">
    <text evidence="1">Belongs to the short-chain dehydrogenases/reductases (SDR) family.</text>
</comment>
<dbReference type="PANTHER" id="PTHR42760">
    <property type="entry name" value="SHORT-CHAIN DEHYDROGENASES/REDUCTASES FAMILY MEMBER"/>
    <property type="match status" value="1"/>
</dbReference>
<dbReference type="PANTHER" id="PTHR42760:SF115">
    <property type="entry name" value="3-OXOACYL-[ACYL-CARRIER-PROTEIN] REDUCTASE FABG"/>
    <property type="match status" value="1"/>
</dbReference>
<dbReference type="Proteomes" id="UP000246991">
    <property type="component" value="Unassembled WGS sequence"/>
</dbReference>
<comment type="caution">
    <text evidence="4">The sequence shown here is derived from an EMBL/GenBank/DDBJ whole genome shotgun (WGS) entry which is preliminary data.</text>
</comment>
<reference evidence="4 5" key="1">
    <citation type="submission" date="2018-03" db="EMBL/GenBank/DDBJ databases">
        <title>Genomes of Pezizomycetes fungi and the evolution of truffles.</title>
        <authorList>
            <person name="Murat C."/>
            <person name="Payen T."/>
            <person name="Noel B."/>
            <person name="Kuo A."/>
            <person name="Martin F.M."/>
        </authorList>
    </citation>
    <scope>NUCLEOTIDE SEQUENCE [LARGE SCALE GENOMIC DNA]</scope>
    <source>
        <strain evidence="4">091103-1</strain>
    </source>
</reference>
<sequence>MSALVPQIRVATPTAPPIPQRKDNPAVARFSLTGKVAIVTGGAGGLGFEAARALLEHDVSGLALFDINHDAGLQAVERLKSAFPKANVIFELVNVTDAVRVSAAVNVVVEKLGSVDILLGFAGIVGCVHAEDMAVEQWNRILEVNLTGSFHCAQAVGKYEVYPACAQKMIEQGTGGSIVLIASISGHTANFPQPQVSYNVSKAGVIMTAKSLAAEWGRYKIRVNTISPGYMDTVLNEGKGLDGHKAQWYSRTPLGRMGGRDELNGAVVLLCSEAGSFITGTDIKVDASSALLVDGGLL</sequence>
<evidence type="ECO:0000256" key="1">
    <source>
        <dbReference type="ARBA" id="ARBA00006484"/>
    </source>
</evidence>
<evidence type="ECO:0000313" key="4">
    <source>
        <dbReference type="EMBL" id="PWW71955.1"/>
    </source>
</evidence>
<proteinExistence type="inferred from homology"/>
<dbReference type="STRING" id="42249.A0A317SCC5"/>
<evidence type="ECO:0000256" key="2">
    <source>
        <dbReference type="ARBA" id="ARBA00022857"/>
    </source>
</evidence>
<dbReference type="PRINTS" id="PR00081">
    <property type="entry name" value="GDHRDH"/>
</dbReference>
<dbReference type="AlphaFoldDB" id="A0A317SCC5"/>
<organism evidence="4 5">
    <name type="scientific">Tuber magnatum</name>
    <name type="common">white Piedmont truffle</name>
    <dbReference type="NCBI Taxonomy" id="42249"/>
    <lineage>
        <taxon>Eukaryota</taxon>
        <taxon>Fungi</taxon>
        <taxon>Dikarya</taxon>
        <taxon>Ascomycota</taxon>
        <taxon>Pezizomycotina</taxon>
        <taxon>Pezizomycetes</taxon>
        <taxon>Pezizales</taxon>
        <taxon>Tuberaceae</taxon>
        <taxon>Tuber</taxon>
    </lineage>
</organism>
<dbReference type="FunFam" id="3.40.50.720:FF:000084">
    <property type="entry name" value="Short-chain dehydrogenase reductase"/>
    <property type="match status" value="1"/>
</dbReference>
<dbReference type="EMBL" id="PYWC01000127">
    <property type="protein sequence ID" value="PWW71955.1"/>
    <property type="molecule type" value="Genomic_DNA"/>
</dbReference>
<keyword evidence="3" id="KW-0560">Oxidoreductase</keyword>
<evidence type="ECO:0000256" key="3">
    <source>
        <dbReference type="ARBA" id="ARBA00023002"/>
    </source>
</evidence>